<feature type="chain" id="PRO_5036226782" evidence="1">
    <location>
        <begin position="19"/>
        <end position="106"/>
    </location>
</feature>
<dbReference type="Proteomes" id="UP000663829">
    <property type="component" value="Unassembled WGS sequence"/>
</dbReference>
<evidence type="ECO:0000313" key="2">
    <source>
        <dbReference type="EMBL" id="CAF1253160.1"/>
    </source>
</evidence>
<dbReference type="Proteomes" id="UP000681722">
    <property type="component" value="Unassembled WGS sequence"/>
</dbReference>
<comment type="caution">
    <text evidence="2">The sequence shown here is derived from an EMBL/GenBank/DDBJ whole genome shotgun (WGS) entry which is preliminary data.</text>
</comment>
<keyword evidence="1" id="KW-0732">Signal</keyword>
<protein>
    <submittedName>
        <fullName evidence="2">Uncharacterized protein</fullName>
    </submittedName>
</protein>
<organism evidence="2 4">
    <name type="scientific">Didymodactylos carnosus</name>
    <dbReference type="NCBI Taxonomy" id="1234261"/>
    <lineage>
        <taxon>Eukaryota</taxon>
        <taxon>Metazoa</taxon>
        <taxon>Spiralia</taxon>
        <taxon>Gnathifera</taxon>
        <taxon>Rotifera</taxon>
        <taxon>Eurotatoria</taxon>
        <taxon>Bdelloidea</taxon>
        <taxon>Philodinida</taxon>
        <taxon>Philodinidae</taxon>
        <taxon>Didymodactylos</taxon>
    </lineage>
</organism>
<keyword evidence="4" id="KW-1185">Reference proteome</keyword>
<dbReference type="EMBL" id="CAJOBC010015412">
    <property type="protein sequence ID" value="CAF4023887.1"/>
    <property type="molecule type" value="Genomic_DNA"/>
</dbReference>
<dbReference type="EMBL" id="CAJNOQ010010485">
    <property type="protein sequence ID" value="CAF1253160.1"/>
    <property type="molecule type" value="Genomic_DNA"/>
</dbReference>
<dbReference type="AlphaFoldDB" id="A0A815A710"/>
<name>A0A815A710_9BILA</name>
<proteinExistence type="predicted"/>
<feature type="signal peptide" evidence="1">
    <location>
        <begin position="1"/>
        <end position="18"/>
    </location>
</feature>
<accession>A0A815A710</accession>
<evidence type="ECO:0000313" key="3">
    <source>
        <dbReference type="EMBL" id="CAF4023887.1"/>
    </source>
</evidence>
<gene>
    <name evidence="2" type="ORF">GPM918_LOCUS26231</name>
    <name evidence="3" type="ORF">SRO942_LOCUS26344</name>
</gene>
<evidence type="ECO:0000313" key="4">
    <source>
        <dbReference type="Proteomes" id="UP000663829"/>
    </source>
</evidence>
<sequence length="106" mass="11291">MKLYYIVLGLCLFGTGLCLLGTEGSEQQLLQQHPDLRAAPPSREPAMFNPKLVDILQNKINGFRAPVADKAVPTNANVAADSCECSSCVCTSAACVCQKCVCAEKV</sequence>
<reference evidence="2" key="1">
    <citation type="submission" date="2021-02" db="EMBL/GenBank/DDBJ databases">
        <authorList>
            <person name="Nowell W R."/>
        </authorList>
    </citation>
    <scope>NUCLEOTIDE SEQUENCE</scope>
</reference>
<evidence type="ECO:0000256" key="1">
    <source>
        <dbReference type="SAM" id="SignalP"/>
    </source>
</evidence>